<keyword evidence="3" id="KW-1185">Reference proteome</keyword>
<evidence type="ECO:0000313" key="3">
    <source>
        <dbReference type="Proteomes" id="UP000784294"/>
    </source>
</evidence>
<evidence type="ECO:0000256" key="1">
    <source>
        <dbReference type="SAM" id="MobiDB-lite"/>
    </source>
</evidence>
<gene>
    <name evidence="2" type="ORF">PXEA_LOCUS34854</name>
</gene>
<dbReference type="Proteomes" id="UP000784294">
    <property type="component" value="Unassembled WGS sequence"/>
</dbReference>
<reference evidence="2" key="1">
    <citation type="submission" date="2018-11" db="EMBL/GenBank/DDBJ databases">
        <authorList>
            <consortium name="Pathogen Informatics"/>
        </authorList>
    </citation>
    <scope>NUCLEOTIDE SEQUENCE</scope>
</reference>
<dbReference type="AlphaFoldDB" id="A0A3S5B649"/>
<proteinExistence type="predicted"/>
<comment type="caution">
    <text evidence="2">The sequence shown here is derived from an EMBL/GenBank/DDBJ whole genome shotgun (WGS) entry which is preliminary data.</text>
</comment>
<dbReference type="EMBL" id="CAAALY010269255">
    <property type="protein sequence ID" value="VEL41414.1"/>
    <property type="molecule type" value="Genomic_DNA"/>
</dbReference>
<organism evidence="2 3">
    <name type="scientific">Protopolystoma xenopodis</name>
    <dbReference type="NCBI Taxonomy" id="117903"/>
    <lineage>
        <taxon>Eukaryota</taxon>
        <taxon>Metazoa</taxon>
        <taxon>Spiralia</taxon>
        <taxon>Lophotrochozoa</taxon>
        <taxon>Platyhelminthes</taxon>
        <taxon>Monogenea</taxon>
        <taxon>Polyopisthocotylea</taxon>
        <taxon>Polystomatidea</taxon>
        <taxon>Polystomatidae</taxon>
        <taxon>Protopolystoma</taxon>
    </lineage>
</organism>
<feature type="compositionally biased region" description="Gly residues" evidence="1">
    <location>
        <begin position="1"/>
        <end position="12"/>
    </location>
</feature>
<accession>A0A3S5B649</accession>
<feature type="region of interest" description="Disordered" evidence="1">
    <location>
        <begin position="1"/>
        <end position="27"/>
    </location>
</feature>
<evidence type="ECO:0000313" key="2">
    <source>
        <dbReference type="EMBL" id="VEL41414.1"/>
    </source>
</evidence>
<protein>
    <submittedName>
        <fullName evidence="2">Uncharacterized protein</fullName>
    </submittedName>
</protein>
<sequence>MRGVGAEDGGGPETANREARKVRGVPYNRPSRLLAGNTCTESVYSCRVRAGSATSTSGKGVLVVSEESMIKIAESDHNTEQYFAIRSPRYCGTRKCRSRGLDNEAYEMQFVA</sequence>
<name>A0A3S5B649_9PLAT</name>